<keyword evidence="2 6" id="KW-0808">Transferase</keyword>
<dbReference type="EC" id="2.6.1.11" evidence="6"/>
<comment type="catalytic activity">
    <reaction evidence="5">
        <text>taurine + pyruvate = sulfoacetaldehyde + L-alanine</text>
        <dbReference type="Rhea" id="RHEA:10420"/>
        <dbReference type="ChEBI" id="CHEBI:15361"/>
        <dbReference type="ChEBI" id="CHEBI:57972"/>
        <dbReference type="ChEBI" id="CHEBI:58246"/>
        <dbReference type="ChEBI" id="CHEBI:507393"/>
        <dbReference type="EC" id="2.6.1.77"/>
    </reaction>
    <physiologicalReaction direction="left-to-right" evidence="5">
        <dbReference type="Rhea" id="RHEA:10421"/>
    </physiologicalReaction>
</comment>
<comment type="cofactor">
    <cofactor evidence="6">
        <name>pyridoxal 5'-phosphate</name>
        <dbReference type="ChEBI" id="CHEBI:597326"/>
    </cofactor>
    <text evidence="6">Binds 1 pyridoxal phosphate per subunit.</text>
</comment>
<keyword evidence="6" id="KW-0028">Amino-acid biosynthesis</keyword>
<dbReference type="FunFam" id="3.40.640.10:FF:000004">
    <property type="entry name" value="Acetylornithine aminotransferase"/>
    <property type="match status" value="1"/>
</dbReference>
<dbReference type="GO" id="GO:0030170">
    <property type="term" value="F:pyridoxal phosphate binding"/>
    <property type="evidence" value="ECO:0007669"/>
    <property type="project" value="InterPro"/>
</dbReference>
<evidence type="ECO:0000313" key="8">
    <source>
        <dbReference type="Proteomes" id="UP001154240"/>
    </source>
</evidence>
<comment type="subunit">
    <text evidence="6">Homodimer.</text>
</comment>
<sequence length="399" mass="42384">MANAEWIEKSTASFMTTYGRYPAVMVEGKGCLLKDADGREYLDCLAGIAVCSLGHCHPAITEAICRQASTLVHVSNLYHTIPQTELAELLISHSFGDRVFLANSGAEANEAAIKLARKASPPGKYEIISLAGSFHGRTLATVAATGQEKFHKGFEPLPQGFRHAPFGDLAALETMLAPETCAILCEPLQGEGGVRPLAPEYLAGIRRLCDKHGLLLIFDEIQVGMGRTGTLFAYEQCGVTPDILTLAKALGNGLPIGAMLATESVAKAFEPGSHASTFGGNPVACAAAVTTLRIMLADTFLAEVQAKGAYLNEQLSALAAKYPAIATPARGLGLIQGLPLTEAWIEKGPAMVNLLFEKGVLLNFAGNKVLRCLPPLIISRAEIDRLIQALDEVFAELSQ</sequence>
<keyword evidence="6" id="KW-0055">Arginine biosynthesis</keyword>
<dbReference type="PROSITE" id="PS00600">
    <property type="entry name" value="AA_TRANSFER_CLASS_3"/>
    <property type="match status" value="1"/>
</dbReference>
<dbReference type="PIRSF" id="PIRSF000521">
    <property type="entry name" value="Transaminase_4ab_Lys_Orn"/>
    <property type="match status" value="1"/>
</dbReference>
<dbReference type="InterPro" id="IPR049704">
    <property type="entry name" value="Aminotrans_3_PPA_site"/>
</dbReference>
<dbReference type="InterPro" id="IPR015421">
    <property type="entry name" value="PyrdxlP-dep_Trfase_major"/>
</dbReference>
<evidence type="ECO:0000256" key="5">
    <source>
        <dbReference type="ARBA" id="ARBA00052998"/>
    </source>
</evidence>
<keyword evidence="3 6" id="KW-0663">Pyridoxal phosphate</keyword>
<evidence type="ECO:0000256" key="3">
    <source>
        <dbReference type="ARBA" id="ARBA00022898"/>
    </source>
</evidence>
<evidence type="ECO:0000313" key="7">
    <source>
        <dbReference type="EMBL" id="MDG4475662.1"/>
    </source>
</evidence>
<dbReference type="InterPro" id="IPR015424">
    <property type="entry name" value="PyrdxlP-dep_Trfase"/>
</dbReference>
<dbReference type="RefSeq" id="WP_307632635.1">
    <property type="nucleotide sequence ID" value="NZ_JAPHEH010000001.1"/>
</dbReference>
<evidence type="ECO:0000256" key="2">
    <source>
        <dbReference type="ARBA" id="ARBA00022679"/>
    </source>
</evidence>
<dbReference type="Proteomes" id="UP001154240">
    <property type="component" value="Unassembled WGS sequence"/>
</dbReference>
<dbReference type="HAMAP" id="MF_01107">
    <property type="entry name" value="ArgD_aminotrans_3"/>
    <property type="match status" value="1"/>
</dbReference>
<protein>
    <recommendedName>
        <fullName evidence="6">Acetylornithine aminotransferase</fullName>
        <shortName evidence="6">ACOAT</shortName>
        <ecNumber evidence="6">2.6.1.11</ecNumber>
    </recommendedName>
</protein>
<dbReference type="Gene3D" id="3.40.640.10">
    <property type="entry name" value="Type I PLP-dependent aspartate aminotransferase-like (Major domain)"/>
    <property type="match status" value="1"/>
</dbReference>
<dbReference type="PANTHER" id="PTHR11986:SF113">
    <property type="entry name" value="SUCCINYLORNITHINE TRANSAMINASE"/>
    <property type="match status" value="1"/>
</dbReference>
<dbReference type="GO" id="GO:0006526">
    <property type="term" value="P:L-arginine biosynthetic process"/>
    <property type="evidence" value="ECO:0007669"/>
    <property type="project" value="UniProtKB-UniRule"/>
</dbReference>
<name>A0A9X4MFF8_9BACT</name>
<dbReference type="InterPro" id="IPR050103">
    <property type="entry name" value="Class-III_PLP-dep_AT"/>
</dbReference>
<evidence type="ECO:0000256" key="4">
    <source>
        <dbReference type="ARBA" id="ARBA00023317"/>
    </source>
</evidence>
<dbReference type="NCBIfam" id="TIGR00707">
    <property type="entry name" value="argD"/>
    <property type="match status" value="1"/>
</dbReference>
<comment type="pathway">
    <text evidence="6">Amino-acid biosynthesis; L-arginine biosynthesis; N(2)-acetyl-L-ornithine from L-glutamate: step 4/4.</text>
</comment>
<dbReference type="GO" id="GO:0003992">
    <property type="term" value="F:N2-acetyl-L-ornithine:2-oxoglutarate 5-aminotransferase activity"/>
    <property type="evidence" value="ECO:0007669"/>
    <property type="project" value="UniProtKB-UniRule"/>
</dbReference>
<comment type="miscellaneous">
    <text evidence="6">May also have succinyldiaminopimelate aminotransferase activity, thus carrying out the corresponding step in lysine biosynthesis.</text>
</comment>
<dbReference type="InterPro" id="IPR005814">
    <property type="entry name" value="Aminotrans_3"/>
</dbReference>
<dbReference type="Gene3D" id="3.90.1150.10">
    <property type="entry name" value="Aspartate Aminotransferase, domain 1"/>
    <property type="match status" value="1"/>
</dbReference>
<dbReference type="Pfam" id="PF00202">
    <property type="entry name" value="Aminotran_3"/>
    <property type="match status" value="1"/>
</dbReference>
<dbReference type="InterPro" id="IPR004636">
    <property type="entry name" value="AcOrn/SuccOrn_fam"/>
</dbReference>
<dbReference type="CDD" id="cd00610">
    <property type="entry name" value="OAT_like"/>
    <property type="match status" value="1"/>
</dbReference>
<comment type="caution">
    <text evidence="7">The sequence shown here is derived from an EMBL/GenBank/DDBJ whole genome shotgun (WGS) entry which is preliminary data.</text>
</comment>
<dbReference type="NCBIfam" id="NF002325">
    <property type="entry name" value="PRK01278.1"/>
    <property type="match status" value="1"/>
</dbReference>
<feature type="binding site" evidence="6">
    <location>
        <position position="137"/>
    </location>
    <ligand>
        <name>N(2)-acetyl-L-ornithine</name>
        <dbReference type="ChEBI" id="CHEBI:57805"/>
    </ligand>
</feature>
<feature type="binding site" evidence="6">
    <location>
        <begin position="219"/>
        <end position="222"/>
    </location>
    <ligand>
        <name>pyridoxal 5'-phosphate</name>
        <dbReference type="ChEBI" id="CHEBI:597326"/>
    </ligand>
</feature>
<keyword evidence="6" id="KW-0963">Cytoplasm</keyword>
<proteinExistence type="inferred from homology"/>
<comment type="similarity">
    <text evidence="6">Belongs to the class-III pyridoxal-phosphate-dependent aminotransferase family. ArgD subfamily.</text>
</comment>
<feature type="modified residue" description="N6-(pyridoxal phosphate)lysine" evidence="6">
    <location>
        <position position="248"/>
    </location>
</feature>
<keyword evidence="1 6" id="KW-0032">Aminotransferase</keyword>
<dbReference type="EMBL" id="JAPHEH010000001">
    <property type="protein sequence ID" value="MDG4475662.1"/>
    <property type="molecule type" value="Genomic_DNA"/>
</dbReference>
<evidence type="ECO:0000256" key="1">
    <source>
        <dbReference type="ARBA" id="ARBA00022576"/>
    </source>
</evidence>
<comment type="subcellular location">
    <subcellularLocation>
        <location evidence="6">Cytoplasm</location>
    </subcellularLocation>
</comment>
<keyword evidence="8" id="KW-1185">Reference proteome</keyword>
<reference evidence="7" key="2">
    <citation type="submission" date="2022-10" db="EMBL/GenBank/DDBJ databases">
        <authorList>
            <person name="Aronson H.S."/>
        </authorList>
    </citation>
    <scope>NUCLEOTIDE SEQUENCE</scope>
    <source>
        <strain evidence="7">RS19-109</strain>
    </source>
</reference>
<keyword evidence="4" id="KW-0670">Pyruvate</keyword>
<dbReference type="InterPro" id="IPR015422">
    <property type="entry name" value="PyrdxlP-dep_Trfase_small"/>
</dbReference>
<dbReference type="AlphaFoldDB" id="A0A9X4MFF8"/>
<feature type="binding site" evidence="6">
    <location>
        <position position="277"/>
    </location>
    <ligand>
        <name>pyridoxal 5'-phosphate</name>
        <dbReference type="ChEBI" id="CHEBI:597326"/>
    </ligand>
</feature>
<feature type="binding site" evidence="6">
    <location>
        <position position="134"/>
    </location>
    <ligand>
        <name>pyridoxal 5'-phosphate</name>
        <dbReference type="ChEBI" id="CHEBI:597326"/>
    </ligand>
</feature>
<reference evidence="7" key="1">
    <citation type="journal article" date="2022" name="bioRxiv">
        <title>Thiovibrio frasassiensisgen. nov., sp. nov., an autotrophic, elemental sulfur disproportionating bacterium isolated from sulfidic karst sediment, and proposal of Thiovibrionaceae fam. nov.</title>
        <authorList>
            <person name="Aronson H."/>
            <person name="Thomas C."/>
            <person name="Bhattacharyya M."/>
            <person name="Eckstein S."/>
            <person name="Jensen S."/>
            <person name="Barco R."/>
            <person name="Macalady J."/>
            <person name="Amend J."/>
        </authorList>
    </citation>
    <scope>NUCLEOTIDE SEQUENCE</scope>
    <source>
        <strain evidence="7">RS19-109</strain>
    </source>
</reference>
<dbReference type="GO" id="GO:0031299">
    <property type="term" value="F:taurine-pyruvate aminotransferase activity"/>
    <property type="evidence" value="ECO:0007669"/>
    <property type="project" value="UniProtKB-EC"/>
</dbReference>
<dbReference type="PANTHER" id="PTHR11986">
    <property type="entry name" value="AMINOTRANSFERASE CLASS III"/>
    <property type="match status" value="1"/>
</dbReference>
<dbReference type="GO" id="GO:0042802">
    <property type="term" value="F:identical protein binding"/>
    <property type="evidence" value="ECO:0007669"/>
    <property type="project" value="TreeGrafter"/>
</dbReference>
<accession>A0A9X4MFF8</accession>
<feature type="binding site" evidence="6">
    <location>
        <begin position="105"/>
        <end position="106"/>
    </location>
    <ligand>
        <name>pyridoxal 5'-phosphate</name>
        <dbReference type="ChEBI" id="CHEBI:597326"/>
    </ligand>
</feature>
<dbReference type="GO" id="GO:0005737">
    <property type="term" value="C:cytoplasm"/>
    <property type="evidence" value="ECO:0007669"/>
    <property type="project" value="UniProtKB-SubCell"/>
</dbReference>
<feature type="binding site" evidence="6">
    <location>
        <position position="276"/>
    </location>
    <ligand>
        <name>N(2)-acetyl-L-ornithine</name>
        <dbReference type="ChEBI" id="CHEBI:57805"/>
    </ligand>
</feature>
<comment type="catalytic activity">
    <reaction evidence="6">
        <text>N(2)-acetyl-L-ornithine + 2-oxoglutarate = N-acetyl-L-glutamate 5-semialdehyde + L-glutamate</text>
        <dbReference type="Rhea" id="RHEA:18049"/>
        <dbReference type="ChEBI" id="CHEBI:16810"/>
        <dbReference type="ChEBI" id="CHEBI:29123"/>
        <dbReference type="ChEBI" id="CHEBI:29985"/>
        <dbReference type="ChEBI" id="CHEBI:57805"/>
        <dbReference type="EC" id="2.6.1.11"/>
    </reaction>
</comment>
<dbReference type="SUPFAM" id="SSF53383">
    <property type="entry name" value="PLP-dependent transferases"/>
    <property type="match status" value="1"/>
</dbReference>
<organism evidence="7 8">
    <name type="scientific">Thiovibrio frasassiensis</name>
    <dbReference type="NCBI Taxonomy" id="2984131"/>
    <lineage>
        <taxon>Bacteria</taxon>
        <taxon>Pseudomonadati</taxon>
        <taxon>Thermodesulfobacteriota</taxon>
        <taxon>Desulfobulbia</taxon>
        <taxon>Desulfobulbales</taxon>
        <taxon>Thiovibrionaceae</taxon>
        <taxon>Thiovibrio</taxon>
    </lineage>
</organism>
<evidence type="ECO:0000256" key="6">
    <source>
        <dbReference type="HAMAP-Rule" id="MF_01107"/>
    </source>
</evidence>
<gene>
    <name evidence="6" type="primary">argD</name>
    <name evidence="7" type="ORF">OLX77_05745</name>
</gene>